<sequence length="206" mass="20738">MQRKDTRKAARSGRTWRRVRALLAAGVVLGIGSGATLAAWNDTEYTTATLTASTFGIVGAADGATFTEHSTAGTAAALAFSTPATAMSPSTTTYALFSVRTIASSLGGTLKMNATTTASTLSAQLTYGVRTIAGTTCNLTTFNAGAEILARGAAMTASPAGTQTLAANAGTAVNYCIEITMSPTAPSSVQGQSAALSWEFVGTSSS</sequence>
<dbReference type="RefSeq" id="WP_345440480.1">
    <property type="nucleotide sequence ID" value="NZ_BAABKO010000005.1"/>
</dbReference>
<dbReference type="Proteomes" id="UP001501645">
    <property type="component" value="Unassembled WGS sequence"/>
</dbReference>
<name>A0ABP9AHL4_9MICO</name>
<evidence type="ECO:0000313" key="2">
    <source>
        <dbReference type="Proteomes" id="UP001501645"/>
    </source>
</evidence>
<evidence type="ECO:0000313" key="1">
    <source>
        <dbReference type="EMBL" id="GAA4781625.1"/>
    </source>
</evidence>
<proteinExistence type="predicted"/>
<evidence type="ECO:0008006" key="3">
    <source>
        <dbReference type="Google" id="ProtNLM"/>
    </source>
</evidence>
<keyword evidence="2" id="KW-1185">Reference proteome</keyword>
<reference evidence="2" key="1">
    <citation type="journal article" date="2019" name="Int. J. Syst. Evol. Microbiol.">
        <title>The Global Catalogue of Microorganisms (GCM) 10K type strain sequencing project: providing services to taxonomists for standard genome sequencing and annotation.</title>
        <authorList>
            <consortium name="The Broad Institute Genomics Platform"/>
            <consortium name="The Broad Institute Genome Sequencing Center for Infectious Disease"/>
            <person name="Wu L."/>
            <person name="Ma J."/>
        </authorList>
    </citation>
    <scope>NUCLEOTIDE SEQUENCE [LARGE SCALE GENOMIC DNA]</scope>
    <source>
        <strain evidence="2">JCM 18537</strain>
    </source>
</reference>
<protein>
    <recommendedName>
        <fullName evidence="3">SipW-cognate class signal peptide</fullName>
    </recommendedName>
</protein>
<gene>
    <name evidence="1" type="ORF">GCM10023351_28480</name>
</gene>
<organism evidence="1 2">
    <name type="scientific">Microbacterium gilvum</name>
    <dbReference type="NCBI Taxonomy" id="1336204"/>
    <lineage>
        <taxon>Bacteria</taxon>
        <taxon>Bacillati</taxon>
        <taxon>Actinomycetota</taxon>
        <taxon>Actinomycetes</taxon>
        <taxon>Micrococcales</taxon>
        <taxon>Microbacteriaceae</taxon>
        <taxon>Microbacterium</taxon>
    </lineage>
</organism>
<comment type="caution">
    <text evidence="1">The sequence shown here is derived from an EMBL/GenBank/DDBJ whole genome shotgun (WGS) entry which is preliminary data.</text>
</comment>
<dbReference type="EMBL" id="BAABKO010000005">
    <property type="protein sequence ID" value="GAA4781625.1"/>
    <property type="molecule type" value="Genomic_DNA"/>
</dbReference>
<accession>A0ABP9AHL4</accession>
<dbReference type="InterPro" id="IPR023833">
    <property type="entry name" value="Signal_pept_SipW-depend-type"/>
</dbReference>
<dbReference type="NCBIfam" id="TIGR04088">
    <property type="entry name" value="cognate_SipW"/>
    <property type="match status" value="1"/>
</dbReference>